<sequence length="83" mass="9743">MNDKTQLILNFINESSSNMPYVLKDKLIRDGKKLKYRFEFEEIKNSIDEFIEGNELNRFIVLPGIRGCWKDNSALSSILLFIK</sequence>
<gene>
    <name evidence="1" type="ORF">BK798_01475</name>
</gene>
<organism evidence="1 2">
    <name type="scientific">Methanobrevibacter smithii</name>
    <dbReference type="NCBI Taxonomy" id="2173"/>
    <lineage>
        <taxon>Archaea</taxon>
        <taxon>Methanobacteriati</taxon>
        <taxon>Methanobacteriota</taxon>
        <taxon>Methanomada group</taxon>
        <taxon>Methanobacteria</taxon>
        <taxon>Methanobacteriales</taxon>
        <taxon>Methanobacteriaceae</taxon>
        <taxon>Methanobrevibacter</taxon>
    </lineage>
</organism>
<evidence type="ECO:0000313" key="1">
    <source>
        <dbReference type="EMBL" id="ATZ59170.1"/>
    </source>
</evidence>
<evidence type="ECO:0000313" key="2">
    <source>
        <dbReference type="Proteomes" id="UP000232133"/>
    </source>
</evidence>
<protein>
    <submittedName>
        <fullName evidence="1">Uncharacterized protein</fullName>
    </submittedName>
</protein>
<reference evidence="1 2" key="1">
    <citation type="submission" date="2016-10" db="EMBL/GenBank/DDBJ databases">
        <authorList>
            <person name="Varghese N."/>
        </authorList>
    </citation>
    <scope>NUCLEOTIDE SEQUENCE [LARGE SCALE GENOMIC DNA]</scope>
    <source>
        <strain evidence="1 2">KB11</strain>
    </source>
</reference>
<dbReference type="Proteomes" id="UP000232133">
    <property type="component" value="Chromosome"/>
</dbReference>
<accession>A0A2H4U4X7</accession>
<dbReference type="EMBL" id="CP017803">
    <property type="protein sequence ID" value="ATZ59170.1"/>
    <property type="molecule type" value="Genomic_DNA"/>
</dbReference>
<name>A0A2H4U4X7_METSM</name>
<proteinExistence type="predicted"/>
<dbReference type="AlphaFoldDB" id="A0A2H4U4X7"/>